<evidence type="ECO:0000259" key="8">
    <source>
        <dbReference type="PROSITE" id="PS51724"/>
    </source>
</evidence>
<dbReference type="GO" id="GO:0000270">
    <property type="term" value="P:peptidoglycan metabolic process"/>
    <property type="evidence" value="ECO:0007669"/>
    <property type="project" value="UniProtKB-UniRule"/>
</dbReference>
<accession>A0A1I3BS20</accession>
<evidence type="ECO:0000313" key="9">
    <source>
        <dbReference type="EMBL" id="SFH65094.1"/>
    </source>
</evidence>
<feature type="region of interest" description="Disordered" evidence="6">
    <location>
        <begin position="194"/>
        <end position="265"/>
    </location>
</feature>
<keyword evidence="4 9" id="KW-0449">Lipoprotein</keyword>
<name>A0A1I3BS20_9GAMM</name>
<feature type="signal peptide" evidence="7">
    <location>
        <begin position="1"/>
        <end position="21"/>
    </location>
</feature>
<dbReference type="PANTHER" id="PTHR34183">
    <property type="entry name" value="ENDOLYTIC PEPTIDOGLYCAN TRANSGLYCOSYLASE RLPA"/>
    <property type="match status" value="1"/>
</dbReference>
<evidence type="ECO:0000256" key="1">
    <source>
        <dbReference type="ARBA" id="ARBA00022729"/>
    </source>
</evidence>
<feature type="domain" description="SPOR" evidence="8">
    <location>
        <begin position="262"/>
        <end position="338"/>
    </location>
</feature>
<evidence type="ECO:0000256" key="2">
    <source>
        <dbReference type="ARBA" id="ARBA00023239"/>
    </source>
</evidence>
<organism evidence="9 10">
    <name type="scientific">Modicisalibacter xianhensis</name>
    <dbReference type="NCBI Taxonomy" id="442341"/>
    <lineage>
        <taxon>Bacteria</taxon>
        <taxon>Pseudomonadati</taxon>
        <taxon>Pseudomonadota</taxon>
        <taxon>Gammaproteobacteria</taxon>
        <taxon>Oceanospirillales</taxon>
        <taxon>Halomonadaceae</taxon>
        <taxon>Modicisalibacter</taxon>
    </lineage>
</organism>
<dbReference type="Pfam" id="PF05036">
    <property type="entry name" value="SPOR"/>
    <property type="match status" value="1"/>
</dbReference>
<dbReference type="GO" id="GO:0009279">
    <property type="term" value="C:cell outer membrane"/>
    <property type="evidence" value="ECO:0007669"/>
    <property type="project" value="TreeGrafter"/>
</dbReference>
<evidence type="ECO:0000256" key="4">
    <source>
        <dbReference type="HAMAP-Rule" id="MF_02071"/>
    </source>
</evidence>
<dbReference type="InterPro" id="IPR034718">
    <property type="entry name" value="RlpA"/>
</dbReference>
<keyword evidence="4" id="KW-0564">Palmitate</keyword>
<comment type="similarity">
    <text evidence="4 5">Belongs to the RlpA family.</text>
</comment>
<feature type="compositionally biased region" description="Polar residues" evidence="6">
    <location>
        <begin position="256"/>
        <end position="265"/>
    </location>
</feature>
<dbReference type="STRING" id="442341.SAMN04487959_10790"/>
<dbReference type="RefSeq" id="WP_092846198.1">
    <property type="nucleotide sequence ID" value="NZ_FOPY01000007.1"/>
</dbReference>
<dbReference type="InterPro" id="IPR007730">
    <property type="entry name" value="SPOR-like_dom"/>
</dbReference>
<dbReference type="GO" id="GO:0042834">
    <property type="term" value="F:peptidoglycan binding"/>
    <property type="evidence" value="ECO:0007669"/>
    <property type="project" value="InterPro"/>
</dbReference>
<sequence>MMTRWLGPVMVVALLAGCAGGGGSYQAGQGGEAKSGGGRYAMDSDAYPDLPPDVSNVPDAVPRVEPLARSGNRPTYEVWGKTYHVLPNAEGYQKSGRASWYGEKFHGYATASGEIYDMYKMSAAHRSLPLPTYARVTNVDNDRSVIVKVNDRGPFHDDRLIDLSYAAAARLGILRNGTGSVRVEAIDPVAWQARQQKGPQGTTPSTPALAQAAAPTAPAPSKGAEAARSPGASPSSGSAGGNGASPNAGASASSPQADTPSPASGQQVYLQVAALGSAANAQALRDRLQNELDSPVRVDSDERLHRVQVGPVRDPLEIEALRSELRRVGYAQSFTITSSD</sequence>
<evidence type="ECO:0000256" key="5">
    <source>
        <dbReference type="RuleBase" id="RU003495"/>
    </source>
</evidence>
<dbReference type="EC" id="4.2.2.-" evidence="4"/>
<gene>
    <name evidence="4" type="primary">rlpA</name>
    <name evidence="9" type="ORF">SAMN04487959_10790</name>
</gene>
<feature type="compositionally biased region" description="Low complexity" evidence="6">
    <location>
        <begin position="202"/>
        <end position="237"/>
    </location>
</feature>
<keyword evidence="10" id="KW-1185">Reference proteome</keyword>
<dbReference type="SUPFAM" id="SSF50685">
    <property type="entry name" value="Barwin-like endoglucanases"/>
    <property type="match status" value="1"/>
</dbReference>
<dbReference type="FunFam" id="2.40.40.10:FF:000003">
    <property type="entry name" value="Endolytic peptidoglycan transglycosylase RlpA"/>
    <property type="match status" value="1"/>
</dbReference>
<dbReference type="InterPro" id="IPR036908">
    <property type="entry name" value="RlpA-like_sf"/>
</dbReference>
<dbReference type="GO" id="GO:0008932">
    <property type="term" value="F:lytic endotransglycosylase activity"/>
    <property type="evidence" value="ECO:0007669"/>
    <property type="project" value="UniProtKB-UniRule"/>
</dbReference>
<dbReference type="Proteomes" id="UP000199040">
    <property type="component" value="Unassembled WGS sequence"/>
</dbReference>
<dbReference type="SUPFAM" id="SSF110997">
    <property type="entry name" value="Sporulation related repeat"/>
    <property type="match status" value="1"/>
</dbReference>
<keyword evidence="2 4" id="KW-0456">Lyase</keyword>
<dbReference type="PROSITE" id="PS51724">
    <property type="entry name" value="SPOR"/>
    <property type="match status" value="1"/>
</dbReference>
<evidence type="ECO:0000256" key="6">
    <source>
        <dbReference type="SAM" id="MobiDB-lite"/>
    </source>
</evidence>
<keyword evidence="4" id="KW-0472">Membrane</keyword>
<dbReference type="InterPro" id="IPR036680">
    <property type="entry name" value="SPOR-like_sf"/>
</dbReference>
<feature type="compositionally biased region" description="Low complexity" evidence="6">
    <location>
        <begin position="244"/>
        <end position="255"/>
    </location>
</feature>
<feature type="chain" id="PRO_5011800526" description="Endolytic peptidoglycan transglycosylase RlpA" evidence="7">
    <location>
        <begin position="22"/>
        <end position="340"/>
    </location>
</feature>
<keyword evidence="4" id="KW-1003">Cell membrane</keyword>
<comment type="subcellular location">
    <subcellularLocation>
        <location evidence="4">Cell membrane</location>
        <topology evidence="4">Lipid-anchor</topology>
    </subcellularLocation>
</comment>
<dbReference type="InterPro" id="IPR009009">
    <property type="entry name" value="RlpA-like_DPBB"/>
</dbReference>
<dbReference type="EMBL" id="FOPY01000007">
    <property type="protein sequence ID" value="SFH65094.1"/>
    <property type="molecule type" value="Genomic_DNA"/>
</dbReference>
<dbReference type="GO" id="GO:0005886">
    <property type="term" value="C:plasma membrane"/>
    <property type="evidence" value="ECO:0007669"/>
    <property type="project" value="UniProtKB-SubCell"/>
</dbReference>
<reference evidence="9 10" key="1">
    <citation type="submission" date="2016-10" db="EMBL/GenBank/DDBJ databases">
        <authorList>
            <person name="de Groot N.N."/>
        </authorList>
    </citation>
    <scope>NUCLEOTIDE SEQUENCE [LARGE SCALE GENOMIC DNA]</scope>
    <source>
        <strain evidence="9 10">CGMCC 1.6848</strain>
    </source>
</reference>
<protein>
    <recommendedName>
        <fullName evidence="4">Endolytic peptidoglycan transglycosylase RlpA</fullName>
        <ecNumber evidence="4">4.2.2.-</ecNumber>
    </recommendedName>
</protein>
<dbReference type="InterPro" id="IPR012997">
    <property type="entry name" value="RplA"/>
</dbReference>
<dbReference type="NCBIfam" id="TIGR00413">
    <property type="entry name" value="rlpA"/>
    <property type="match status" value="1"/>
</dbReference>
<evidence type="ECO:0000256" key="3">
    <source>
        <dbReference type="ARBA" id="ARBA00023316"/>
    </source>
</evidence>
<dbReference type="AlphaFoldDB" id="A0A1I3BS20"/>
<evidence type="ECO:0000313" key="10">
    <source>
        <dbReference type="Proteomes" id="UP000199040"/>
    </source>
</evidence>
<evidence type="ECO:0000256" key="7">
    <source>
        <dbReference type="SAM" id="SignalP"/>
    </source>
</evidence>
<keyword evidence="1 7" id="KW-0732">Signal</keyword>
<dbReference type="Pfam" id="PF03330">
    <property type="entry name" value="DPBB_1"/>
    <property type="match status" value="1"/>
</dbReference>
<comment type="function">
    <text evidence="4">Lytic transglycosylase with a strong preference for naked glycan strands that lack stem peptides.</text>
</comment>
<dbReference type="HAMAP" id="MF_02071">
    <property type="entry name" value="RlpA"/>
    <property type="match status" value="1"/>
</dbReference>
<proteinExistence type="inferred from homology"/>
<dbReference type="Gene3D" id="2.40.40.10">
    <property type="entry name" value="RlpA-like domain"/>
    <property type="match status" value="1"/>
</dbReference>
<dbReference type="Gene3D" id="3.30.70.1070">
    <property type="entry name" value="Sporulation related repeat"/>
    <property type="match status" value="1"/>
</dbReference>
<dbReference type="PANTHER" id="PTHR34183:SF1">
    <property type="entry name" value="ENDOLYTIC PEPTIDOGLYCAN TRANSGLYCOSYLASE RLPA"/>
    <property type="match status" value="1"/>
</dbReference>
<keyword evidence="3 4" id="KW-0961">Cell wall biogenesis/degradation</keyword>
<dbReference type="PROSITE" id="PS51257">
    <property type="entry name" value="PROKAR_LIPOPROTEIN"/>
    <property type="match status" value="1"/>
</dbReference>
<dbReference type="GO" id="GO:0071555">
    <property type="term" value="P:cell wall organization"/>
    <property type="evidence" value="ECO:0007669"/>
    <property type="project" value="UniProtKB-KW"/>
</dbReference>
<dbReference type="CDD" id="cd22268">
    <property type="entry name" value="DPBB_RlpA-like"/>
    <property type="match status" value="1"/>
</dbReference>